<comment type="subcellular location">
    <subcellularLocation>
        <location evidence="11">Cell membrane</location>
        <topology evidence="11">Peripheral membrane protein</topology>
    </subcellularLocation>
    <subcellularLocation>
        <location evidence="2">Endomembrane system</location>
        <topology evidence="2">Peripheral membrane protein</topology>
    </subcellularLocation>
</comment>
<keyword evidence="6 11" id="KW-0406">Ion transport</keyword>
<feature type="domain" description="ATP synthase F1 complex delta/epsilon subunit N-terminal" evidence="12">
    <location>
        <begin position="6"/>
        <end position="86"/>
    </location>
</feature>
<comment type="function">
    <text evidence="1 11">Produces ATP from ADP in the presence of a proton gradient across the membrane.</text>
</comment>
<dbReference type="NCBIfam" id="NF004871">
    <property type="entry name" value="PRK06228.1"/>
    <property type="match status" value="1"/>
</dbReference>
<dbReference type="AlphaFoldDB" id="A0A3M8PW73"/>
<evidence type="ECO:0000256" key="10">
    <source>
        <dbReference type="ARBA" id="ARBA00031795"/>
    </source>
</evidence>
<dbReference type="InterPro" id="IPR001469">
    <property type="entry name" value="ATP_synth_F1_dsu/esu"/>
</dbReference>
<dbReference type="SUPFAM" id="SSF51344">
    <property type="entry name" value="Epsilon subunit of F1F0-ATP synthase N-terminal domain"/>
    <property type="match status" value="1"/>
</dbReference>
<evidence type="ECO:0000256" key="11">
    <source>
        <dbReference type="HAMAP-Rule" id="MF_00530"/>
    </source>
</evidence>
<keyword evidence="11" id="KW-1003">Cell membrane</keyword>
<keyword evidence="13" id="KW-0378">Hydrolase</keyword>
<evidence type="ECO:0000256" key="8">
    <source>
        <dbReference type="ARBA" id="ARBA00023196"/>
    </source>
</evidence>
<evidence type="ECO:0000313" key="14">
    <source>
        <dbReference type="Proteomes" id="UP000280507"/>
    </source>
</evidence>
<keyword evidence="14" id="KW-1185">Reference proteome</keyword>
<dbReference type="EMBL" id="RIZG01000013">
    <property type="protein sequence ID" value="RNF48118.1"/>
    <property type="molecule type" value="Genomic_DNA"/>
</dbReference>
<dbReference type="Pfam" id="PF02823">
    <property type="entry name" value="ATP-synt_DE_N"/>
    <property type="match status" value="1"/>
</dbReference>
<sequence length="138" mass="15177">MPQAYMTLKVLLPHKVFSEEKKVLRIVATTPKGAFGILPNRLDCVASLSAGILVVEVEGEEEAYIAVDEGVLVKAGADVRISVRNAMNGMGLEDLRHALEDEFIQLDEQEQKMRSALTKMESGFVQRLVAFKQDASVS</sequence>
<dbReference type="InterPro" id="IPR020546">
    <property type="entry name" value="ATP_synth_F1_dsu/esu_N"/>
</dbReference>
<evidence type="ECO:0000256" key="6">
    <source>
        <dbReference type="ARBA" id="ARBA00023065"/>
    </source>
</evidence>
<keyword evidence="11" id="KW-0066">ATP synthesis</keyword>
<evidence type="ECO:0000256" key="5">
    <source>
        <dbReference type="ARBA" id="ARBA00022448"/>
    </source>
</evidence>
<dbReference type="GO" id="GO:0005886">
    <property type="term" value="C:plasma membrane"/>
    <property type="evidence" value="ECO:0007669"/>
    <property type="project" value="UniProtKB-SubCell"/>
</dbReference>
<dbReference type="GO" id="GO:0005524">
    <property type="term" value="F:ATP binding"/>
    <property type="evidence" value="ECO:0007669"/>
    <property type="project" value="UniProtKB-UniRule"/>
</dbReference>
<reference evidence="13 14" key="1">
    <citation type="journal article" date="2012" name="Int. J. Syst. Evol. Microbiol.">
        <title>Marinomonas hwangdonensis sp. nov., isolated from seawater.</title>
        <authorList>
            <person name="Jung Y.T."/>
            <person name="Oh T.K."/>
            <person name="Yoon J.H."/>
        </authorList>
    </citation>
    <scope>NUCLEOTIDE SEQUENCE [LARGE SCALE GENOMIC DNA]</scope>
    <source>
        <strain evidence="13 14">HDW-15</strain>
    </source>
</reference>
<comment type="subunit">
    <text evidence="11">F-type ATPases have 2 components, CF(1) - the catalytic core - and CF(0) - the membrane proton channel. CF(1) has five subunits: alpha(3), beta(3), gamma(1), delta(1), epsilon(1). CF(0) has three main subunits: a, b and c.</text>
</comment>
<comment type="similarity">
    <text evidence="3 11">Belongs to the ATPase epsilon chain family.</text>
</comment>
<dbReference type="GO" id="GO:0045259">
    <property type="term" value="C:proton-transporting ATP synthase complex"/>
    <property type="evidence" value="ECO:0007669"/>
    <property type="project" value="UniProtKB-KW"/>
</dbReference>
<evidence type="ECO:0000313" key="13">
    <source>
        <dbReference type="EMBL" id="RNF48118.1"/>
    </source>
</evidence>
<keyword evidence="8 11" id="KW-0139">CF(1)</keyword>
<evidence type="ECO:0000259" key="12">
    <source>
        <dbReference type="Pfam" id="PF02823"/>
    </source>
</evidence>
<dbReference type="Gene3D" id="2.60.15.10">
    <property type="entry name" value="F0F1 ATP synthase delta/epsilon subunit, N-terminal"/>
    <property type="match status" value="1"/>
</dbReference>
<dbReference type="GO" id="GO:0046933">
    <property type="term" value="F:proton-transporting ATP synthase activity, rotational mechanism"/>
    <property type="evidence" value="ECO:0007669"/>
    <property type="project" value="UniProtKB-UniRule"/>
</dbReference>
<dbReference type="CDD" id="cd12152">
    <property type="entry name" value="F1-ATPase_delta"/>
    <property type="match status" value="1"/>
</dbReference>
<keyword evidence="7 11" id="KW-0472">Membrane</keyword>
<evidence type="ECO:0000256" key="1">
    <source>
        <dbReference type="ARBA" id="ARBA00003543"/>
    </source>
</evidence>
<name>A0A3M8PW73_9GAMM</name>
<evidence type="ECO:0000256" key="3">
    <source>
        <dbReference type="ARBA" id="ARBA00005712"/>
    </source>
</evidence>
<dbReference type="OrthoDB" id="8546953at2"/>
<dbReference type="InterPro" id="IPR036771">
    <property type="entry name" value="ATPsynth_dsu/esu_N"/>
</dbReference>
<dbReference type="NCBIfam" id="TIGR03166">
    <property type="entry name" value="alt_F1F0_F1_eps"/>
    <property type="match status" value="1"/>
</dbReference>
<evidence type="ECO:0000256" key="7">
    <source>
        <dbReference type="ARBA" id="ARBA00023136"/>
    </source>
</evidence>
<evidence type="ECO:0000256" key="2">
    <source>
        <dbReference type="ARBA" id="ARBA00004184"/>
    </source>
</evidence>
<dbReference type="Proteomes" id="UP000280507">
    <property type="component" value="Unassembled WGS sequence"/>
</dbReference>
<dbReference type="HAMAP" id="MF_00530">
    <property type="entry name" value="ATP_synth_epsil_bac"/>
    <property type="match status" value="1"/>
</dbReference>
<organism evidence="13 14">
    <name type="scientific">Marinomonas hwangdonensis</name>
    <dbReference type="NCBI Taxonomy" id="1053647"/>
    <lineage>
        <taxon>Bacteria</taxon>
        <taxon>Pseudomonadati</taxon>
        <taxon>Pseudomonadota</taxon>
        <taxon>Gammaproteobacteria</taxon>
        <taxon>Oceanospirillales</taxon>
        <taxon>Oceanospirillaceae</taxon>
        <taxon>Marinomonas</taxon>
    </lineage>
</organism>
<keyword evidence="5 11" id="KW-0813">Transport</keyword>
<evidence type="ECO:0000256" key="4">
    <source>
        <dbReference type="ARBA" id="ARBA00014480"/>
    </source>
</evidence>
<dbReference type="InterPro" id="IPR024037">
    <property type="entry name" value="Alt_ATP_synth_F1_esu"/>
</dbReference>
<dbReference type="RefSeq" id="WP_123096767.1">
    <property type="nucleotide sequence ID" value="NZ_RIZG01000013.1"/>
</dbReference>
<proteinExistence type="inferred from homology"/>
<evidence type="ECO:0000256" key="9">
    <source>
        <dbReference type="ARBA" id="ARBA00030215"/>
    </source>
</evidence>
<dbReference type="GO" id="GO:0012505">
    <property type="term" value="C:endomembrane system"/>
    <property type="evidence" value="ECO:0007669"/>
    <property type="project" value="UniProtKB-SubCell"/>
</dbReference>
<accession>A0A3M8PW73</accession>
<dbReference type="GO" id="GO:0016787">
    <property type="term" value="F:hydrolase activity"/>
    <property type="evidence" value="ECO:0007669"/>
    <property type="project" value="UniProtKB-KW"/>
</dbReference>
<keyword evidence="11" id="KW-0375">Hydrogen ion transport</keyword>
<comment type="caution">
    <text evidence="13">The sequence shown here is derived from an EMBL/GenBank/DDBJ whole genome shotgun (WGS) entry which is preliminary data.</text>
</comment>
<protein>
    <recommendedName>
        <fullName evidence="4 11">ATP synthase epsilon chain</fullName>
    </recommendedName>
    <alternativeName>
        <fullName evidence="10 11">ATP synthase F1 sector epsilon subunit</fullName>
    </alternativeName>
    <alternativeName>
        <fullName evidence="9 11">F-ATPase epsilon subunit</fullName>
    </alternativeName>
</protein>
<gene>
    <name evidence="11" type="primary">atpC</name>
    <name evidence="13" type="ORF">EBI00_15105</name>
</gene>